<evidence type="ECO:0000313" key="1">
    <source>
        <dbReference type="EMBL" id="SVA45080.1"/>
    </source>
</evidence>
<reference evidence="1" key="1">
    <citation type="submission" date="2018-05" db="EMBL/GenBank/DDBJ databases">
        <authorList>
            <person name="Lanie J.A."/>
            <person name="Ng W.-L."/>
            <person name="Kazmierczak K.M."/>
            <person name="Andrzejewski T.M."/>
            <person name="Davidsen T.M."/>
            <person name="Wayne K.J."/>
            <person name="Tettelin H."/>
            <person name="Glass J.I."/>
            <person name="Rusch D."/>
            <person name="Podicherti R."/>
            <person name="Tsui H.-C.T."/>
            <person name="Winkler M.E."/>
        </authorList>
    </citation>
    <scope>NUCLEOTIDE SEQUENCE</scope>
</reference>
<name>A0A381VXR1_9ZZZZ</name>
<evidence type="ECO:0008006" key="2">
    <source>
        <dbReference type="Google" id="ProtNLM"/>
    </source>
</evidence>
<dbReference type="AlphaFoldDB" id="A0A381VXR1"/>
<dbReference type="InterPro" id="IPR012668">
    <property type="entry name" value="CHP02466"/>
</dbReference>
<dbReference type="EMBL" id="UINC01010105">
    <property type="protein sequence ID" value="SVA45080.1"/>
    <property type="molecule type" value="Genomic_DNA"/>
</dbReference>
<dbReference type="Pfam" id="PF13759">
    <property type="entry name" value="2OG-FeII_Oxy_5"/>
    <property type="match status" value="1"/>
</dbReference>
<dbReference type="Gene3D" id="2.60.120.620">
    <property type="entry name" value="q2cbj1_9rhob like domain"/>
    <property type="match status" value="1"/>
</dbReference>
<accession>A0A381VXR1</accession>
<gene>
    <name evidence="1" type="ORF">METZ01_LOCUS97934</name>
</gene>
<protein>
    <recommendedName>
        <fullName evidence="2">Prolyl 4-hydroxylase alpha subunit Fe(2+) 2OG dioxygenase domain-containing protein</fullName>
    </recommendedName>
</protein>
<organism evidence="1">
    <name type="scientific">marine metagenome</name>
    <dbReference type="NCBI Taxonomy" id="408172"/>
    <lineage>
        <taxon>unclassified sequences</taxon>
        <taxon>metagenomes</taxon>
        <taxon>ecological metagenomes</taxon>
    </lineage>
</organism>
<proteinExistence type="predicted"/>
<sequence length="292" mass="32879">MGVKIFDGGTDDLGGGTLQRNEDQEQALEDAVHLKREEEKHLEQNHGMRVALRPIKALNIMRVEVPDEVIAEINTHIDDVIIPSKKSYAAGLVGQLKENEKSAQLEFPLDDEVGASVKTILNQVGTSFLKGGYQRDSHAELHNIWTNHAYAGDYNPFHDHGVATAAGLSGFLWLKVPECIKKSDGDLTQGINNANGAVDGWTHLVWGVNTRKDIYQLRPQTEDYVKPEEGVMLIFPNWLKHQVLPFFGEGERRSLAFNWNVIDSEREEKKYMSDNEKEKYDAAIAKKEKSKD</sequence>